<dbReference type="PANTHER" id="PTHR15678">
    <property type="entry name" value="ANTIGEN MLAA-22-RELATED"/>
    <property type="match status" value="1"/>
</dbReference>
<gene>
    <name evidence="2" type="ORF">F2Q70_00038417</name>
</gene>
<evidence type="ECO:0000313" key="2">
    <source>
        <dbReference type="EMBL" id="KAF2588954.1"/>
    </source>
</evidence>
<dbReference type="EMBL" id="QGKY02000190">
    <property type="protein sequence ID" value="KAF2588954.1"/>
    <property type="molecule type" value="Genomic_DNA"/>
</dbReference>
<accession>A0A8S9K3G0</accession>
<feature type="signal peptide" evidence="1">
    <location>
        <begin position="1"/>
        <end position="18"/>
    </location>
</feature>
<keyword evidence="1" id="KW-0732">Signal</keyword>
<dbReference type="AlphaFoldDB" id="A0A8S9K3G0"/>
<dbReference type="Pfam" id="PF10344">
    <property type="entry name" value="Hobbit"/>
    <property type="match status" value="2"/>
</dbReference>
<comment type="caution">
    <text evidence="2">The sequence shown here is derived from an EMBL/GenBank/DDBJ whole genome shotgun (WGS) entry which is preliminary data.</text>
</comment>
<evidence type="ECO:0000256" key="1">
    <source>
        <dbReference type="SAM" id="SignalP"/>
    </source>
</evidence>
<reference evidence="2" key="1">
    <citation type="submission" date="2019-12" db="EMBL/GenBank/DDBJ databases">
        <title>Genome sequencing and annotation of Brassica cretica.</title>
        <authorList>
            <person name="Studholme D.J."/>
            <person name="Sarris P.F."/>
        </authorList>
    </citation>
    <scope>NUCLEOTIDE SEQUENCE</scope>
    <source>
        <strain evidence="2">PFS-102/07</strain>
        <tissue evidence="2">Leaf</tissue>
    </source>
</reference>
<feature type="chain" id="PRO_5035890898" description="SMP-LTD domain-containing protein" evidence="1">
    <location>
        <begin position="19"/>
        <end position="386"/>
    </location>
</feature>
<organism evidence="2">
    <name type="scientific">Brassica cretica</name>
    <name type="common">Mustard</name>
    <dbReference type="NCBI Taxonomy" id="69181"/>
    <lineage>
        <taxon>Eukaryota</taxon>
        <taxon>Viridiplantae</taxon>
        <taxon>Streptophyta</taxon>
        <taxon>Embryophyta</taxon>
        <taxon>Tracheophyta</taxon>
        <taxon>Spermatophyta</taxon>
        <taxon>Magnoliopsida</taxon>
        <taxon>eudicotyledons</taxon>
        <taxon>Gunneridae</taxon>
        <taxon>Pentapetalae</taxon>
        <taxon>rosids</taxon>
        <taxon>malvids</taxon>
        <taxon>Brassicales</taxon>
        <taxon>Brassicaceae</taxon>
        <taxon>Brassiceae</taxon>
        <taxon>Brassica</taxon>
    </lineage>
</organism>
<dbReference type="PANTHER" id="PTHR15678:SF13">
    <property type="entry name" value="FMP27_BLTP2_HOBBIT GFWDK MOTIF-CONTAINING RBG UNIT DOMAIN-CONTAINING PROTEIN"/>
    <property type="match status" value="1"/>
</dbReference>
<sequence>MITLCSRLFTWMLSRVLGMSVRFRVSSRKCLRDVVVMSETGAFESSSADEIKFGVGFLSGELCIKVMIYDLDVVMRSSGGIFFVVASPGYRAVGIVVIRTMEIVSGDVTMKLDNDFFSQSKRSSATSPSTKKPHKEYQLSALAKYSMYFSEKVRMLSKKWVSFSLPKLDVRCVNRKHDLFAVNNVTAIILRSIKSKSVEDSGDITRLNIQMELNEIHLFREAESSILEIIKVDVVSFIEIPFQPVLPINANLEIELGGTQCNLFISRLEPWLSLLFPEKRTLVVQEEICTREKLKAADMKTIMWTCTFSAPEMTMLCGIDDLPLYHIPPISSLQQPSTEKQAEQRKHKESARSDLWIQGKKRHRLWALISRGRSESMEVDDVIVQG</sequence>
<proteinExistence type="predicted"/>
<name>A0A8S9K3G0_BRACR</name>
<protein>
    <recommendedName>
        <fullName evidence="3">SMP-LTD domain-containing protein</fullName>
    </recommendedName>
</protein>
<evidence type="ECO:0008006" key="3">
    <source>
        <dbReference type="Google" id="ProtNLM"/>
    </source>
</evidence>
<dbReference type="InterPro" id="IPR045167">
    <property type="entry name" value="Hobbit"/>
</dbReference>